<feature type="region of interest" description="Disordered" evidence="2">
    <location>
        <begin position="123"/>
        <end position="173"/>
    </location>
</feature>
<keyword evidence="1" id="KW-0802">TPR repeat</keyword>
<proteinExistence type="predicted"/>
<dbReference type="SUPFAM" id="SSF48452">
    <property type="entry name" value="TPR-like"/>
    <property type="match status" value="1"/>
</dbReference>
<dbReference type="PROSITE" id="PS50005">
    <property type="entry name" value="TPR"/>
    <property type="match status" value="1"/>
</dbReference>
<dbReference type="InterPro" id="IPR019734">
    <property type="entry name" value="TPR_rpt"/>
</dbReference>
<keyword evidence="4" id="KW-1185">Reference proteome</keyword>
<feature type="compositionally biased region" description="Basic residues" evidence="2">
    <location>
        <begin position="130"/>
        <end position="154"/>
    </location>
</feature>
<evidence type="ECO:0000313" key="3">
    <source>
        <dbReference type="EMBL" id="KAJ6829278.1"/>
    </source>
</evidence>
<dbReference type="Pfam" id="PF13414">
    <property type="entry name" value="TPR_11"/>
    <property type="match status" value="1"/>
</dbReference>
<dbReference type="EMBL" id="JANAVB010018905">
    <property type="protein sequence ID" value="KAJ6829278.1"/>
    <property type="molecule type" value="Genomic_DNA"/>
</dbReference>
<dbReference type="Proteomes" id="UP001140949">
    <property type="component" value="Unassembled WGS sequence"/>
</dbReference>
<name>A0AAX6GLY5_IRIPA</name>
<dbReference type="PANTHER" id="PTHR46050">
    <property type="entry name" value="TPR REPEAT-CONTAINING THIOREDOXIN"/>
    <property type="match status" value="1"/>
</dbReference>
<evidence type="ECO:0000256" key="2">
    <source>
        <dbReference type="SAM" id="MobiDB-lite"/>
    </source>
</evidence>
<dbReference type="AlphaFoldDB" id="A0AAX6GLY5"/>
<sequence>MSSSSSLSHILQTLQLTHPHPQPFSKDPTRNPLRNVALHRRVGPVPLPYTRREQQTLLQRPNGSRIPSLPAPHPPLRQLQLLLFFRLPRQAPPASRQNIDGAGPQVPLRRAFRRLHPQARPPEVWIRPANIHRRLRQHRHLPERRERPPRRQSARRAGSASPASPPAPPRAPTCWLRHEQLRPRQRNAGRTGPAGNAGSPSPLSAAGRRTGAGDPQEVTKLGNEHYKKGRLEEALRCYDRAVEICPGNAACRNNRAAALAGLGRRDAVGSPGRRCVSTPATPARTTGWLHCTFG</sequence>
<evidence type="ECO:0000313" key="4">
    <source>
        <dbReference type="Proteomes" id="UP001140949"/>
    </source>
</evidence>
<accession>A0AAX6GLY5</accession>
<dbReference type="Gene3D" id="1.25.40.10">
    <property type="entry name" value="Tetratricopeptide repeat domain"/>
    <property type="match status" value="1"/>
</dbReference>
<organism evidence="3 4">
    <name type="scientific">Iris pallida</name>
    <name type="common">Sweet iris</name>
    <dbReference type="NCBI Taxonomy" id="29817"/>
    <lineage>
        <taxon>Eukaryota</taxon>
        <taxon>Viridiplantae</taxon>
        <taxon>Streptophyta</taxon>
        <taxon>Embryophyta</taxon>
        <taxon>Tracheophyta</taxon>
        <taxon>Spermatophyta</taxon>
        <taxon>Magnoliopsida</taxon>
        <taxon>Liliopsida</taxon>
        <taxon>Asparagales</taxon>
        <taxon>Iridaceae</taxon>
        <taxon>Iridoideae</taxon>
        <taxon>Irideae</taxon>
        <taxon>Iris</taxon>
    </lineage>
</organism>
<protein>
    <submittedName>
        <fullName evidence="3">TPR repeat-containing thioredoxin TTL1-like</fullName>
    </submittedName>
</protein>
<gene>
    <name evidence="3" type="ORF">M6B38_358765</name>
</gene>
<dbReference type="SMART" id="SM00028">
    <property type="entry name" value="TPR"/>
    <property type="match status" value="1"/>
</dbReference>
<dbReference type="PANTHER" id="PTHR46050:SF29">
    <property type="entry name" value="TPR REPEAT-CONTAINING THIOREDOXIN TTL4"/>
    <property type="match status" value="1"/>
</dbReference>
<comment type="caution">
    <text evidence="3">The sequence shown here is derived from an EMBL/GenBank/DDBJ whole genome shotgun (WGS) entry which is preliminary data.</text>
</comment>
<dbReference type="InterPro" id="IPR044534">
    <property type="entry name" value="TTL1-4"/>
</dbReference>
<feature type="region of interest" description="Disordered" evidence="2">
    <location>
        <begin position="185"/>
        <end position="219"/>
    </location>
</feature>
<reference evidence="3" key="2">
    <citation type="submission" date="2023-04" db="EMBL/GenBank/DDBJ databases">
        <authorList>
            <person name="Bruccoleri R.E."/>
            <person name="Oakeley E.J."/>
            <person name="Faust A.-M."/>
            <person name="Dessus-Babus S."/>
            <person name="Altorfer M."/>
            <person name="Burckhardt D."/>
            <person name="Oertli M."/>
            <person name="Naumann U."/>
            <person name="Petersen F."/>
            <person name="Wong J."/>
        </authorList>
    </citation>
    <scope>NUCLEOTIDE SEQUENCE</scope>
    <source>
        <strain evidence="3">GSM-AAB239-AS_SAM_17_03QT</strain>
        <tissue evidence="3">Leaf</tissue>
    </source>
</reference>
<feature type="repeat" description="TPR" evidence="1">
    <location>
        <begin position="215"/>
        <end position="248"/>
    </location>
</feature>
<dbReference type="InterPro" id="IPR011990">
    <property type="entry name" value="TPR-like_helical_dom_sf"/>
</dbReference>
<evidence type="ECO:0000256" key="1">
    <source>
        <dbReference type="PROSITE-ProRule" id="PRU00339"/>
    </source>
</evidence>
<dbReference type="GO" id="GO:0005737">
    <property type="term" value="C:cytoplasm"/>
    <property type="evidence" value="ECO:0007669"/>
    <property type="project" value="TreeGrafter"/>
</dbReference>
<reference evidence="3" key="1">
    <citation type="journal article" date="2023" name="GigaByte">
        <title>Genome assembly of the bearded iris, Iris pallida Lam.</title>
        <authorList>
            <person name="Bruccoleri R.E."/>
            <person name="Oakeley E.J."/>
            <person name="Faust A.M.E."/>
            <person name="Altorfer M."/>
            <person name="Dessus-Babus S."/>
            <person name="Burckhardt D."/>
            <person name="Oertli M."/>
            <person name="Naumann U."/>
            <person name="Petersen F."/>
            <person name="Wong J."/>
        </authorList>
    </citation>
    <scope>NUCLEOTIDE SEQUENCE</scope>
    <source>
        <strain evidence="3">GSM-AAB239-AS_SAM_17_03QT</strain>
    </source>
</reference>